<organism evidence="1 2">
    <name type="scientific">Segatella copri</name>
    <dbReference type="NCBI Taxonomy" id="165179"/>
    <lineage>
        <taxon>Bacteria</taxon>
        <taxon>Pseudomonadati</taxon>
        <taxon>Bacteroidota</taxon>
        <taxon>Bacteroidia</taxon>
        <taxon>Bacteroidales</taxon>
        <taxon>Prevotellaceae</taxon>
        <taxon>Segatella</taxon>
    </lineage>
</organism>
<proteinExistence type="predicted"/>
<dbReference type="EMBL" id="VZBQ01000049">
    <property type="protein sequence ID" value="MQN89129.1"/>
    <property type="molecule type" value="Genomic_DNA"/>
</dbReference>
<name>A0A646HFW3_9BACT</name>
<reference evidence="2" key="1">
    <citation type="submission" date="2019-09" db="EMBL/GenBank/DDBJ databases">
        <title>Distinct polysaccharide growth profiles of human intestinal Prevotella copri isolates.</title>
        <authorList>
            <person name="Fehlner-Peach H."/>
            <person name="Magnabosco C."/>
            <person name="Raghavan V."/>
            <person name="Scher J.U."/>
            <person name="Tett A."/>
            <person name="Cox L.M."/>
            <person name="Gottsegen C."/>
            <person name="Watters A."/>
            <person name="Wiltshire- Gordon J.D."/>
            <person name="Segata N."/>
            <person name="Bonneau R."/>
            <person name="Littman D.R."/>
        </authorList>
    </citation>
    <scope>NUCLEOTIDE SEQUENCE [LARGE SCALE GENOMIC DNA]</scope>
    <source>
        <strain evidence="2">iP54</strain>
    </source>
</reference>
<dbReference type="AlphaFoldDB" id="A0A646HFW3"/>
<dbReference type="Proteomes" id="UP000420635">
    <property type="component" value="Unassembled WGS sequence"/>
</dbReference>
<dbReference type="Pfam" id="PF17170">
    <property type="entry name" value="DUF5128"/>
    <property type="match status" value="1"/>
</dbReference>
<gene>
    <name evidence="1" type="ORF">F7D59_04465</name>
</gene>
<evidence type="ECO:0000313" key="2">
    <source>
        <dbReference type="Proteomes" id="UP000420635"/>
    </source>
</evidence>
<sequence length="413" mass="48355">MAIVLMVLIVLEIKNRSMHLFFVFLVVCSVFVSCDRKTKSITKMYNNAVDMKEEGGVYKIIDLDRTATMTSNQYTDLVKEIRYIPLKMGSIPIGAINDIFINDKYIVLLDAQKSKSIFVYDWQGKVKCIISAKGHGRGEYLEPASVEIDAQTGFLCVKDDRRCKFLYYDMNGKFMKEEKTIASVYSMHLGERVVNQLAVGQTYDREVNFNVAFSQKDSVISKGFPYCSIQLDNIMPNKMEFNYKHELLYFPFASDTIYHILNHNNYIAKYVFKNQRSLWKYKNEKLSFDETVKKVKMQALNRVSSFHETENFIFYSVYYFDKTNNRIMNRPFLYDKVKEKSYNVMDIPKGEVKLFAPMDLLCVYKKWCVGFFNPYVLKRKMGRDYFFKDIQLASIVNSSCGESNPVLVFYKMQ</sequence>
<comment type="caution">
    <text evidence="1">The sequence shown here is derived from an EMBL/GenBank/DDBJ whole genome shotgun (WGS) entry which is preliminary data.</text>
</comment>
<protein>
    <submittedName>
        <fullName evidence="1">6-bladed beta-propeller</fullName>
    </submittedName>
</protein>
<accession>A0A646HFW3</accession>
<evidence type="ECO:0000313" key="1">
    <source>
        <dbReference type="EMBL" id="MQN89129.1"/>
    </source>
</evidence>